<protein>
    <recommendedName>
        <fullName evidence="3">corrinoid adenosyltransferase</fullName>
        <ecNumber evidence="3">2.5.1.17</ecNumber>
    </recommendedName>
    <alternativeName>
        <fullName evidence="5">Cob(II)alamin adenosyltransferase</fullName>
    </alternativeName>
    <alternativeName>
        <fullName evidence="7">Cob(II)yrinic acid a,c-diamide adenosyltransferase</fullName>
    </alternativeName>
    <alternativeName>
        <fullName evidence="6">Cobinamide/cobalamin adenosyltransferase</fullName>
    </alternativeName>
</protein>
<dbReference type="SUPFAM" id="SSF52540">
    <property type="entry name" value="P-loop containing nucleoside triphosphate hydrolases"/>
    <property type="match status" value="1"/>
</dbReference>
<evidence type="ECO:0000256" key="3">
    <source>
        <dbReference type="ARBA" id="ARBA00012454"/>
    </source>
</evidence>
<evidence type="ECO:0000256" key="8">
    <source>
        <dbReference type="ARBA" id="ARBA00048555"/>
    </source>
</evidence>
<dbReference type="InterPro" id="IPR003724">
    <property type="entry name" value="CblAdoTrfase_CobA"/>
</dbReference>
<dbReference type="EMBL" id="CP002085">
    <property type="protein sequence ID" value="ADK84240.1"/>
    <property type="molecule type" value="Genomic_DNA"/>
</dbReference>
<sequence length="170" mass="18455">MAGRVLINTGEGKGKTTAAIGTALRALGHGQRVVVFQFMKGQIDSGEVAMLERLGAAIHRLGKGFSWTKESWDEDRQLALEGWREAANALQDPTIGLVVLDEINYVIGYGLLDPQTIAQAIQNRPPKMNVILTGRGLHKPLDQLADTITEMLPRKHAFNAGVKAAKGVEF</sequence>
<gene>
    <name evidence="10" type="ordered locus">Deba_0870</name>
</gene>
<comment type="catalytic activity">
    <reaction evidence="8">
        <text>2 cob(II)yrinate a,c diamide + reduced [electron-transfer flavoprotein] + 2 ATP = 2 adenosylcob(III)yrinate a,c-diamide + 2 triphosphate + oxidized [electron-transfer flavoprotein] + 3 H(+)</text>
        <dbReference type="Rhea" id="RHEA:11528"/>
        <dbReference type="Rhea" id="RHEA-COMP:10685"/>
        <dbReference type="Rhea" id="RHEA-COMP:10686"/>
        <dbReference type="ChEBI" id="CHEBI:15378"/>
        <dbReference type="ChEBI" id="CHEBI:18036"/>
        <dbReference type="ChEBI" id="CHEBI:30616"/>
        <dbReference type="ChEBI" id="CHEBI:57692"/>
        <dbReference type="ChEBI" id="CHEBI:58307"/>
        <dbReference type="ChEBI" id="CHEBI:58503"/>
        <dbReference type="ChEBI" id="CHEBI:58537"/>
        <dbReference type="EC" id="2.5.1.17"/>
    </reaction>
</comment>
<comment type="function">
    <text evidence="4">Required for both de novo synthesis of the corrin ring for the assimilation of exogenous corrinoids. Participates in the adenosylation of a variety of incomplete and complete corrinoids.</text>
</comment>
<dbReference type="GO" id="GO:0005524">
    <property type="term" value="F:ATP binding"/>
    <property type="evidence" value="ECO:0007669"/>
    <property type="project" value="InterPro"/>
</dbReference>
<organism evidence="10 11">
    <name type="scientific">Desulfarculus baarsii (strain ATCC 33931 / DSM 2075 / LMG 7858 / VKM B-1802 / 2st14)</name>
    <dbReference type="NCBI Taxonomy" id="644282"/>
    <lineage>
        <taxon>Bacteria</taxon>
        <taxon>Pseudomonadati</taxon>
        <taxon>Thermodesulfobacteriota</taxon>
        <taxon>Desulfarculia</taxon>
        <taxon>Desulfarculales</taxon>
        <taxon>Desulfarculaceae</taxon>
        <taxon>Desulfarculus</taxon>
    </lineage>
</organism>
<dbReference type="STRING" id="644282.Deba_0870"/>
<accession>E1QFA4</accession>
<dbReference type="NCBIfam" id="NF004637">
    <property type="entry name" value="PRK05986.1"/>
    <property type="match status" value="1"/>
</dbReference>
<dbReference type="UniPathway" id="UPA00148">
    <property type="reaction ID" value="UER00233"/>
</dbReference>
<evidence type="ECO:0000256" key="2">
    <source>
        <dbReference type="ARBA" id="ARBA00007487"/>
    </source>
</evidence>
<dbReference type="PANTHER" id="PTHR46638">
    <property type="entry name" value="CORRINOID ADENOSYLTRANSFERASE"/>
    <property type="match status" value="1"/>
</dbReference>
<dbReference type="HOGENOM" id="CLU_088595_0_1_7"/>
<dbReference type="Pfam" id="PF02572">
    <property type="entry name" value="CobA_CobO_BtuR"/>
    <property type="match status" value="1"/>
</dbReference>
<dbReference type="NCBIfam" id="TIGR00708">
    <property type="entry name" value="cobA"/>
    <property type="match status" value="1"/>
</dbReference>
<dbReference type="PANTHER" id="PTHR46638:SF1">
    <property type="entry name" value="CORRINOID ADENOSYLTRANSFERASE"/>
    <property type="match status" value="1"/>
</dbReference>
<comment type="similarity">
    <text evidence="2">Belongs to the Cob(I)alamin adenosyltransferase family.</text>
</comment>
<evidence type="ECO:0000256" key="5">
    <source>
        <dbReference type="ARBA" id="ARBA00031529"/>
    </source>
</evidence>
<dbReference type="CDD" id="cd00561">
    <property type="entry name" value="CobA_ACA"/>
    <property type="match status" value="1"/>
</dbReference>
<evidence type="ECO:0000313" key="11">
    <source>
        <dbReference type="Proteomes" id="UP000009047"/>
    </source>
</evidence>
<evidence type="ECO:0000256" key="6">
    <source>
        <dbReference type="ARBA" id="ARBA00033334"/>
    </source>
</evidence>
<comment type="catalytic activity">
    <reaction evidence="9">
        <text>2 cob(II)alamin + reduced [electron-transfer flavoprotein] + 2 ATP = 2 adenosylcob(III)alamin + 2 triphosphate + oxidized [electron-transfer flavoprotein] + 3 H(+)</text>
        <dbReference type="Rhea" id="RHEA:28671"/>
        <dbReference type="Rhea" id="RHEA-COMP:10685"/>
        <dbReference type="Rhea" id="RHEA-COMP:10686"/>
        <dbReference type="ChEBI" id="CHEBI:15378"/>
        <dbReference type="ChEBI" id="CHEBI:16304"/>
        <dbReference type="ChEBI" id="CHEBI:18036"/>
        <dbReference type="ChEBI" id="CHEBI:18408"/>
        <dbReference type="ChEBI" id="CHEBI:30616"/>
        <dbReference type="ChEBI" id="CHEBI:57692"/>
        <dbReference type="ChEBI" id="CHEBI:58307"/>
        <dbReference type="EC" id="2.5.1.17"/>
    </reaction>
</comment>
<name>E1QFA4_DESB2</name>
<evidence type="ECO:0000313" key="10">
    <source>
        <dbReference type="EMBL" id="ADK84240.1"/>
    </source>
</evidence>
<keyword evidence="11" id="KW-1185">Reference proteome</keyword>
<dbReference type="eggNOG" id="COG2109">
    <property type="taxonomic scope" value="Bacteria"/>
</dbReference>
<evidence type="ECO:0000256" key="1">
    <source>
        <dbReference type="ARBA" id="ARBA00005121"/>
    </source>
</evidence>
<evidence type="ECO:0000256" key="7">
    <source>
        <dbReference type="ARBA" id="ARBA00033354"/>
    </source>
</evidence>
<proteinExistence type="inferred from homology"/>
<dbReference type="AlphaFoldDB" id="E1QFA4"/>
<keyword evidence="10" id="KW-0808">Transferase</keyword>
<dbReference type="KEGG" id="dbr:Deba_0870"/>
<evidence type="ECO:0000256" key="9">
    <source>
        <dbReference type="ARBA" id="ARBA00048692"/>
    </source>
</evidence>
<dbReference type="GO" id="GO:0008817">
    <property type="term" value="F:corrinoid adenosyltransferase activity"/>
    <property type="evidence" value="ECO:0007669"/>
    <property type="project" value="UniProtKB-EC"/>
</dbReference>
<dbReference type="PIRSF" id="PIRSF015617">
    <property type="entry name" value="Adensltrnsf_CobA"/>
    <property type="match status" value="1"/>
</dbReference>
<dbReference type="GO" id="GO:0009236">
    <property type="term" value="P:cobalamin biosynthetic process"/>
    <property type="evidence" value="ECO:0007669"/>
    <property type="project" value="UniProtKB-UniPathway"/>
</dbReference>
<dbReference type="RefSeq" id="WP_013257694.1">
    <property type="nucleotide sequence ID" value="NC_014365.1"/>
</dbReference>
<dbReference type="Proteomes" id="UP000009047">
    <property type="component" value="Chromosome"/>
</dbReference>
<dbReference type="InterPro" id="IPR027417">
    <property type="entry name" value="P-loop_NTPase"/>
</dbReference>
<comment type="pathway">
    <text evidence="1">Cofactor biosynthesis; adenosylcobalamin biosynthesis; adenosylcobalamin from cob(II)yrinate a,c-diamide: step 2/7.</text>
</comment>
<evidence type="ECO:0000256" key="4">
    <source>
        <dbReference type="ARBA" id="ARBA00024929"/>
    </source>
</evidence>
<dbReference type="EC" id="2.5.1.17" evidence="3"/>
<reference evidence="10 11" key="1">
    <citation type="journal article" date="2010" name="Stand. Genomic Sci.">
        <title>Complete genome sequence of Desulfarculus baarsii type strain (2st14).</title>
        <authorList>
            <person name="Sun H."/>
            <person name="Spring S."/>
            <person name="Lapidus A."/>
            <person name="Davenport K."/>
            <person name="Del Rio T.G."/>
            <person name="Tice H."/>
            <person name="Nolan M."/>
            <person name="Copeland A."/>
            <person name="Cheng J.F."/>
            <person name="Lucas S."/>
            <person name="Tapia R."/>
            <person name="Goodwin L."/>
            <person name="Pitluck S."/>
            <person name="Ivanova N."/>
            <person name="Pagani I."/>
            <person name="Mavromatis K."/>
            <person name="Ovchinnikova G."/>
            <person name="Pati A."/>
            <person name="Chen A."/>
            <person name="Palaniappan K."/>
            <person name="Hauser L."/>
            <person name="Chang Y.J."/>
            <person name="Jeffries C.D."/>
            <person name="Detter J.C."/>
            <person name="Han C."/>
            <person name="Rohde M."/>
            <person name="Brambilla E."/>
            <person name="Goker M."/>
            <person name="Woyke T."/>
            <person name="Bristow J."/>
            <person name="Eisen J.A."/>
            <person name="Markowitz V."/>
            <person name="Hugenholtz P."/>
            <person name="Kyrpides N.C."/>
            <person name="Klenk H.P."/>
            <person name="Land M."/>
        </authorList>
    </citation>
    <scope>NUCLEOTIDE SEQUENCE [LARGE SCALE GENOMIC DNA]</scope>
    <source>
        <strain evidence="11">ATCC 33931 / DSM 2075 / LMG 7858 / VKM B-1802 / 2st14</strain>
    </source>
</reference>
<dbReference type="Gene3D" id="3.40.50.300">
    <property type="entry name" value="P-loop containing nucleotide triphosphate hydrolases"/>
    <property type="match status" value="1"/>
</dbReference>